<dbReference type="AlphaFoldDB" id="A0A1M6RBD8"/>
<dbReference type="GO" id="GO:0016787">
    <property type="term" value="F:hydrolase activity"/>
    <property type="evidence" value="ECO:0007669"/>
    <property type="project" value="UniProtKB-KW"/>
</dbReference>
<dbReference type="NCBIfam" id="TIGR01490">
    <property type="entry name" value="HAD-SF-IB-hyp1"/>
    <property type="match status" value="1"/>
</dbReference>
<proteinExistence type="predicted"/>
<dbReference type="Gene3D" id="1.20.1440.100">
    <property type="entry name" value="SG protein - dephosphorylation function"/>
    <property type="match status" value="1"/>
</dbReference>
<accession>A0A1M6RBD8</accession>
<evidence type="ECO:0000256" key="2">
    <source>
        <dbReference type="ARBA" id="ARBA00022801"/>
    </source>
</evidence>
<evidence type="ECO:0000256" key="3">
    <source>
        <dbReference type="ARBA" id="ARBA00022842"/>
    </source>
</evidence>
<dbReference type="CDD" id="cd02612">
    <property type="entry name" value="HAD_PGPPase"/>
    <property type="match status" value="1"/>
</dbReference>
<dbReference type="OrthoDB" id="9784466at2"/>
<dbReference type="InterPro" id="IPR036412">
    <property type="entry name" value="HAD-like_sf"/>
</dbReference>
<dbReference type="Gene3D" id="3.40.50.1000">
    <property type="entry name" value="HAD superfamily/HAD-like"/>
    <property type="match status" value="1"/>
</dbReference>
<keyword evidence="3" id="KW-0460">Magnesium</keyword>
<dbReference type="Proteomes" id="UP000183994">
    <property type="component" value="Unassembled WGS sequence"/>
</dbReference>
<gene>
    <name evidence="4" type="ORF">SAMN02745216_03241</name>
</gene>
<dbReference type="NCBIfam" id="TIGR01488">
    <property type="entry name" value="HAD-SF-IB"/>
    <property type="match status" value="1"/>
</dbReference>
<keyword evidence="5" id="KW-1185">Reference proteome</keyword>
<evidence type="ECO:0000313" key="4">
    <source>
        <dbReference type="EMBL" id="SHK29752.1"/>
    </source>
</evidence>
<dbReference type="RefSeq" id="WP_073477301.1">
    <property type="nucleotide sequence ID" value="NZ_FQZU01000021.1"/>
</dbReference>
<dbReference type="InterPro" id="IPR050582">
    <property type="entry name" value="HAD-like_SerB"/>
</dbReference>
<dbReference type="InterPro" id="IPR006385">
    <property type="entry name" value="HAD_hydro_SerB1"/>
</dbReference>
<dbReference type="PANTHER" id="PTHR43344">
    <property type="entry name" value="PHOSPHOSERINE PHOSPHATASE"/>
    <property type="match status" value="1"/>
</dbReference>
<reference evidence="5" key="1">
    <citation type="submission" date="2016-11" db="EMBL/GenBank/DDBJ databases">
        <authorList>
            <person name="Varghese N."/>
            <person name="Submissions S."/>
        </authorList>
    </citation>
    <scope>NUCLEOTIDE SEQUENCE [LARGE SCALE GENOMIC DNA]</scope>
    <source>
        <strain evidence="5">DSM 16219</strain>
    </source>
</reference>
<dbReference type="SUPFAM" id="SSF56784">
    <property type="entry name" value="HAD-like"/>
    <property type="match status" value="1"/>
</dbReference>
<protein>
    <submittedName>
        <fullName evidence="4">HAD-superfamily subfamily IB hydrolase, TIGR01490</fullName>
    </submittedName>
</protein>
<name>A0A1M6RBD8_9BACT</name>
<evidence type="ECO:0000256" key="1">
    <source>
        <dbReference type="ARBA" id="ARBA00022723"/>
    </source>
</evidence>
<dbReference type="PANTHER" id="PTHR43344:SF13">
    <property type="entry name" value="PHOSPHATASE RV3661-RELATED"/>
    <property type="match status" value="1"/>
</dbReference>
<organism evidence="4 5">
    <name type="scientific">Desulfatibacillum alkenivorans DSM 16219</name>
    <dbReference type="NCBI Taxonomy" id="1121393"/>
    <lineage>
        <taxon>Bacteria</taxon>
        <taxon>Pseudomonadati</taxon>
        <taxon>Thermodesulfobacteriota</taxon>
        <taxon>Desulfobacteria</taxon>
        <taxon>Desulfobacterales</taxon>
        <taxon>Desulfatibacillaceae</taxon>
        <taxon>Desulfatibacillum</taxon>
    </lineage>
</organism>
<dbReference type="STRING" id="1121393.SAMN02745216_03241"/>
<dbReference type="GO" id="GO:0046872">
    <property type="term" value="F:metal ion binding"/>
    <property type="evidence" value="ECO:0007669"/>
    <property type="project" value="UniProtKB-KW"/>
</dbReference>
<sequence>MTERIGAFFDFDGTLLETDSAKQGIKFLWETGLAPLPYILKVWGSSLLYKRHLLSETAMARILLSFYRGKPLDPFVDGICEFYEDMIRPQLAKNILERFLEHKKQGHVTVLISGSLRYTLEPVRADLGFDHLLCSDLETGPDGMLTGRTRGPLCIEEEKVKKARALAESENIDLARSFAYGNHQADIPLLSMVGNPFAVEPTDPLRKKADQMDWPILSYR</sequence>
<dbReference type="InterPro" id="IPR023214">
    <property type="entry name" value="HAD_sf"/>
</dbReference>
<keyword evidence="2 4" id="KW-0378">Hydrolase</keyword>
<dbReference type="Pfam" id="PF12710">
    <property type="entry name" value="HAD"/>
    <property type="match status" value="1"/>
</dbReference>
<evidence type="ECO:0000313" key="5">
    <source>
        <dbReference type="Proteomes" id="UP000183994"/>
    </source>
</evidence>
<keyword evidence="1" id="KW-0479">Metal-binding</keyword>
<dbReference type="EMBL" id="FQZU01000021">
    <property type="protein sequence ID" value="SHK29752.1"/>
    <property type="molecule type" value="Genomic_DNA"/>
</dbReference>